<organism evidence="1 2">
    <name type="scientific">Mycolicibacterium madagascariense</name>
    <dbReference type="NCBI Taxonomy" id="212765"/>
    <lineage>
        <taxon>Bacteria</taxon>
        <taxon>Bacillati</taxon>
        <taxon>Actinomycetota</taxon>
        <taxon>Actinomycetes</taxon>
        <taxon>Mycobacteriales</taxon>
        <taxon>Mycobacteriaceae</taxon>
        <taxon>Mycolicibacterium</taxon>
    </lineage>
</organism>
<name>A0A7I7XFX8_9MYCO</name>
<dbReference type="AlphaFoldDB" id="A0A7I7XFX8"/>
<sequence length="103" mass="10326">MRSSYYHPVTATLRTTPDTFQETLMKKVAFAFGLAATAALVALAPLAGASGSGDSSLDGQYKQPNVPAATVGSTVTQAPTEVVETAASTLAIPSAVPSVKAGA</sequence>
<protein>
    <submittedName>
        <fullName evidence="1">Uncharacterized protein</fullName>
    </submittedName>
</protein>
<dbReference type="EMBL" id="AP022610">
    <property type="protein sequence ID" value="BBZ28097.1"/>
    <property type="molecule type" value="Genomic_DNA"/>
</dbReference>
<evidence type="ECO:0000313" key="2">
    <source>
        <dbReference type="Proteomes" id="UP000466517"/>
    </source>
</evidence>
<gene>
    <name evidence="1" type="ORF">MMAD_23920</name>
</gene>
<dbReference type="Proteomes" id="UP000466517">
    <property type="component" value="Chromosome"/>
</dbReference>
<dbReference type="KEGG" id="mmag:MMAD_23920"/>
<accession>A0A7I7XFX8</accession>
<proteinExistence type="predicted"/>
<evidence type="ECO:0000313" key="1">
    <source>
        <dbReference type="EMBL" id="BBZ28097.1"/>
    </source>
</evidence>
<keyword evidence="2" id="KW-1185">Reference proteome</keyword>
<reference evidence="1 2" key="1">
    <citation type="journal article" date="2019" name="Emerg. Microbes Infect.">
        <title>Comprehensive subspecies identification of 175 nontuberculous mycobacteria species based on 7547 genomic profiles.</title>
        <authorList>
            <person name="Matsumoto Y."/>
            <person name="Kinjo T."/>
            <person name="Motooka D."/>
            <person name="Nabeya D."/>
            <person name="Jung N."/>
            <person name="Uechi K."/>
            <person name="Horii T."/>
            <person name="Iida T."/>
            <person name="Fujita J."/>
            <person name="Nakamura S."/>
        </authorList>
    </citation>
    <scope>NUCLEOTIDE SEQUENCE [LARGE SCALE GENOMIC DNA]</scope>
    <source>
        <strain evidence="1 2">JCM 13574</strain>
    </source>
</reference>